<name>A0A059D2Z2_EUCGR</name>
<evidence type="ECO:0000313" key="2">
    <source>
        <dbReference type="EMBL" id="KCW84849.1"/>
    </source>
</evidence>
<feature type="region of interest" description="Disordered" evidence="1">
    <location>
        <begin position="60"/>
        <end position="83"/>
    </location>
</feature>
<proteinExistence type="predicted"/>
<protein>
    <submittedName>
        <fullName evidence="2">Uncharacterized protein</fullName>
    </submittedName>
</protein>
<sequence length="83" mass="9531">MEASEEDTRTMKENADFRPCLVLPNPRQAQRRGLFCVFVPNTSPNKNFPKKLGNFRRNLRGTENSRAGGSVWFGKQMNDEGKR</sequence>
<dbReference type="AlphaFoldDB" id="A0A059D2Z2"/>
<dbReference type="Gramene" id="KCW84849">
    <property type="protein sequence ID" value="KCW84849"/>
    <property type="gene ID" value="EUGRSUZ_B01673"/>
</dbReference>
<dbReference type="InParanoid" id="A0A059D2Z2"/>
<reference evidence="2" key="1">
    <citation type="submission" date="2013-07" db="EMBL/GenBank/DDBJ databases">
        <title>The genome of Eucalyptus grandis.</title>
        <authorList>
            <person name="Schmutz J."/>
            <person name="Hayes R."/>
            <person name="Myburg A."/>
            <person name="Tuskan G."/>
            <person name="Grattapaglia D."/>
            <person name="Rokhsar D.S."/>
        </authorList>
    </citation>
    <scope>NUCLEOTIDE SEQUENCE</scope>
    <source>
        <tissue evidence="2">Leaf extractions</tissue>
    </source>
</reference>
<dbReference type="EMBL" id="KK198754">
    <property type="protein sequence ID" value="KCW84849.1"/>
    <property type="molecule type" value="Genomic_DNA"/>
</dbReference>
<evidence type="ECO:0000256" key="1">
    <source>
        <dbReference type="SAM" id="MobiDB-lite"/>
    </source>
</evidence>
<accession>A0A059D2Z2</accession>
<organism evidence="2">
    <name type="scientific">Eucalyptus grandis</name>
    <name type="common">Flooded gum</name>
    <dbReference type="NCBI Taxonomy" id="71139"/>
    <lineage>
        <taxon>Eukaryota</taxon>
        <taxon>Viridiplantae</taxon>
        <taxon>Streptophyta</taxon>
        <taxon>Embryophyta</taxon>
        <taxon>Tracheophyta</taxon>
        <taxon>Spermatophyta</taxon>
        <taxon>Magnoliopsida</taxon>
        <taxon>eudicotyledons</taxon>
        <taxon>Gunneridae</taxon>
        <taxon>Pentapetalae</taxon>
        <taxon>rosids</taxon>
        <taxon>malvids</taxon>
        <taxon>Myrtales</taxon>
        <taxon>Myrtaceae</taxon>
        <taxon>Myrtoideae</taxon>
        <taxon>Eucalypteae</taxon>
        <taxon>Eucalyptus</taxon>
    </lineage>
</organism>
<gene>
    <name evidence="2" type="ORF">EUGRSUZ_B01673</name>
</gene>